<reference evidence="1" key="1">
    <citation type="submission" date="2014-09" db="EMBL/GenBank/DDBJ databases">
        <authorList>
            <person name="Magalhaes I.L.F."/>
            <person name="Oliveira U."/>
            <person name="Santos F.R."/>
            <person name="Vidigal T.H.D.A."/>
            <person name="Brescovit A.D."/>
            <person name="Santos A.J."/>
        </authorList>
    </citation>
    <scope>NUCLEOTIDE SEQUENCE</scope>
    <source>
        <tissue evidence="1">Shoot tissue taken approximately 20 cm above the soil surface</tissue>
    </source>
</reference>
<accession>A0A0A9F715</accession>
<reference evidence="1" key="2">
    <citation type="journal article" date="2015" name="Data Brief">
        <title>Shoot transcriptome of the giant reed, Arundo donax.</title>
        <authorList>
            <person name="Barrero R.A."/>
            <person name="Guerrero F.D."/>
            <person name="Moolhuijzen P."/>
            <person name="Goolsby J.A."/>
            <person name="Tidwell J."/>
            <person name="Bellgard S.E."/>
            <person name="Bellgard M.I."/>
        </authorList>
    </citation>
    <scope>NUCLEOTIDE SEQUENCE</scope>
    <source>
        <tissue evidence="1">Shoot tissue taken approximately 20 cm above the soil surface</tissue>
    </source>
</reference>
<evidence type="ECO:0000313" key="1">
    <source>
        <dbReference type="EMBL" id="JAE08097.1"/>
    </source>
</evidence>
<proteinExistence type="predicted"/>
<protein>
    <submittedName>
        <fullName evidence="1">Uncharacterized protein</fullName>
    </submittedName>
</protein>
<dbReference type="EMBL" id="GBRH01189799">
    <property type="protein sequence ID" value="JAE08097.1"/>
    <property type="molecule type" value="Transcribed_RNA"/>
</dbReference>
<name>A0A0A9F715_ARUDO</name>
<sequence>MPMDAGIPQEI</sequence>
<organism evidence="1">
    <name type="scientific">Arundo donax</name>
    <name type="common">Giant reed</name>
    <name type="synonym">Donax arundinaceus</name>
    <dbReference type="NCBI Taxonomy" id="35708"/>
    <lineage>
        <taxon>Eukaryota</taxon>
        <taxon>Viridiplantae</taxon>
        <taxon>Streptophyta</taxon>
        <taxon>Embryophyta</taxon>
        <taxon>Tracheophyta</taxon>
        <taxon>Spermatophyta</taxon>
        <taxon>Magnoliopsida</taxon>
        <taxon>Liliopsida</taxon>
        <taxon>Poales</taxon>
        <taxon>Poaceae</taxon>
        <taxon>PACMAD clade</taxon>
        <taxon>Arundinoideae</taxon>
        <taxon>Arundineae</taxon>
        <taxon>Arundo</taxon>
    </lineage>
</organism>